<reference evidence="1 2" key="1">
    <citation type="submission" date="2013-08" db="EMBL/GenBank/DDBJ databases">
        <authorList>
            <person name="Huang J."/>
            <person name="Wang G."/>
        </authorList>
    </citation>
    <scope>NUCLEOTIDE SEQUENCE [LARGE SCALE GENOMIC DNA]</scope>
    <source>
        <strain evidence="1 2">JSM 072002</strain>
    </source>
</reference>
<accession>A0A0A5FZI1</accession>
<sequence length="50" mass="5994">MCDCCHEVMKKLEKQEEVLSQLIQFVANNHERIITLEQERKRQISNSFIC</sequence>
<dbReference type="AlphaFoldDB" id="A0A0A5FZI1"/>
<dbReference type="RefSeq" id="WP_198134419.1">
    <property type="nucleotide sequence ID" value="NZ_AVPG01000015.1"/>
</dbReference>
<dbReference type="EMBL" id="AVPG01000015">
    <property type="protein sequence ID" value="KGX86246.1"/>
    <property type="molecule type" value="Genomic_DNA"/>
</dbReference>
<name>A0A0A5FZI1_9BACI</name>
<evidence type="ECO:0000313" key="1">
    <source>
        <dbReference type="EMBL" id="KGX86246.1"/>
    </source>
</evidence>
<protein>
    <submittedName>
        <fullName evidence="1">Uncharacterized protein</fullName>
    </submittedName>
</protein>
<gene>
    <name evidence="1" type="ORF">N784_05390</name>
</gene>
<comment type="caution">
    <text evidence="1">The sequence shown here is derived from an EMBL/GenBank/DDBJ whole genome shotgun (WGS) entry which is preliminary data.</text>
</comment>
<dbReference type="Proteomes" id="UP000030401">
    <property type="component" value="Unassembled WGS sequence"/>
</dbReference>
<organism evidence="1 2">
    <name type="scientific">Pontibacillus litoralis JSM 072002</name>
    <dbReference type="NCBI Taxonomy" id="1385512"/>
    <lineage>
        <taxon>Bacteria</taxon>
        <taxon>Bacillati</taxon>
        <taxon>Bacillota</taxon>
        <taxon>Bacilli</taxon>
        <taxon>Bacillales</taxon>
        <taxon>Bacillaceae</taxon>
        <taxon>Pontibacillus</taxon>
    </lineage>
</organism>
<proteinExistence type="predicted"/>
<keyword evidence="2" id="KW-1185">Reference proteome</keyword>
<evidence type="ECO:0000313" key="2">
    <source>
        <dbReference type="Proteomes" id="UP000030401"/>
    </source>
</evidence>
<dbReference type="STRING" id="1385512.N784_05390"/>